<proteinExistence type="predicted"/>
<dbReference type="EMBL" id="UINC01078158">
    <property type="protein sequence ID" value="SVC18960.1"/>
    <property type="molecule type" value="Genomic_DNA"/>
</dbReference>
<organism evidence="1">
    <name type="scientific">marine metagenome</name>
    <dbReference type="NCBI Taxonomy" id="408172"/>
    <lineage>
        <taxon>unclassified sequences</taxon>
        <taxon>metagenomes</taxon>
        <taxon>ecological metagenomes</taxon>
    </lineage>
</organism>
<reference evidence="1" key="1">
    <citation type="submission" date="2018-05" db="EMBL/GenBank/DDBJ databases">
        <authorList>
            <person name="Lanie J.A."/>
            <person name="Ng W.-L."/>
            <person name="Kazmierczak K.M."/>
            <person name="Andrzejewski T.M."/>
            <person name="Davidsen T.M."/>
            <person name="Wayne K.J."/>
            <person name="Tettelin H."/>
            <person name="Glass J.I."/>
            <person name="Rusch D."/>
            <person name="Podicherti R."/>
            <person name="Tsui H.-C.T."/>
            <person name="Winkler M.E."/>
        </authorList>
    </citation>
    <scope>NUCLEOTIDE SEQUENCE</scope>
</reference>
<name>A0A382K3C2_9ZZZZ</name>
<feature type="non-terminal residue" evidence="1">
    <location>
        <position position="143"/>
    </location>
</feature>
<dbReference type="Gene3D" id="2.20.110.10">
    <property type="entry name" value="Histone H3 K4-specific methyltransferase SET7/9 N-terminal domain"/>
    <property type="match status" value="1"/>
</dbReference>
<gene>
    <name evidence="1" type="ORF">METZ01_LOCUS271814</name>
</gene>
<sequence length="143" mass="15762">MLRFSLISKMLVCLMVCGASYLEGQDQGIPLGDLVFDNGLFVHPSSGEPYSGDVVSVFETDSDKIRESGTLKDGQWHGIYETYYFNGQLESSISYSDGEFDGPLERYYFDGTVIAKGTYNKGARCGEWIDVDGTEDSYPSCPG</sequence>
<dbReference type="Pfam" id="PF07661">
    <property type="entry name" value="MORN_2"/>
    <property type="match status" value="2"/>
</dbReference>
<accession>A0A382K3C2</accession>
<dbReference type="InterPro" id="IPR011652">
    <property type="entry name" value="MORN_2"/>
</dbReference>
<dbReference type="AlphaFoldDB" id="A0A382K3C2"/>
<protein>
    <recommendedName>
        <fullName evidence="2">MORN repeat-containing protein</fullName>
    </recommendedName>
</protein>
<evidence type="ECO:0008006" key="2">
    <source>
        <dbReference type="Google" id="ProtNLM"/>
    </source>
</evidence>
<dbReference type="SUPFAM" id="SSF82185">
    <property type="entry name" value="Histone H3 K4-specific methyltransferase SET7/9 N-terminal domain"/>
    <property type="match status" value="1"/>
</dbReference>
<evidence type="ECO:0000313" key="1">
    <source>
        <dbReference type="EMBL" id="SVC18960.1"/>
    </source>
</evidence>